<dbReference type="EMBL" id="OC929227">
    <property type="protein sequence ID" value="CAD7658153.1"/>
    <property type="molecule type" value="Genomic_DNA"/>
</dbReference>
<gene>
    <name evidence="1" type="ORF">ONB1V03_LOCUS14777</name>
</gene>
<dbReference type="EMBL" id="CAJPVJ010014402">
    <property type="protein sequence ID" value="CAG2175339.1"/>
    <property type="molecule type" value="Genomic_DNA"/>
</dbReference>
<evidence type="ECO:0000313" key="1">
    <source>
        <dbReference type="EMBL" id="CAD7658153.1"/>
    </source>
</evidence>
<reference evidence="1" key="1">
    <citation type="submission" date="2020-11" db="EMBL/GenBank/DDBJ databases">
        <authorList>
            <person name="Tran Van P."/>
        </authorList>
    </citation>
    <scope>NUCLEOTIDE SEQUENCE</scope>
</reference>
<dbReference type="AlphaFoldDB" id="A0A7R9QTR7"/>
<evidence type="ECO:0000313" key="2">
    <source>
        <dbReference type="Proteomes" id="UP000728032"/>
    </source>
</evidence>
<proteinExistence type="predicted"/>
<protein>
    <submittedName>
        <fullName evidence="1">Uncharacterized protein</fullName>
    </submittedName>
</protein>
<dbReference type="SUPFAM" id="SSF49777">
    <property type="entry name" value="PEBP-like"/>
    <property type="match status" value="1"/>
</dbReference>
<dbReference type="InterPro" id="IPR036610">
    <property type="entry name" value="PEBP-like_sf"/>
</dbReference>
<dbReference type="OrthoDB" id="2506647at2759"/>
<sequence length="59" mass="6517">MGSVPMEGTVPVTDGSLKSRKNFNVREFARQYGLGEPVAGNFYHAKFDDYVPIITAKLP</sequence>
<dbReference type="Gene3D" id="3.90.280.10">
    <property type="entry name" value="PEBP-like"/>
    <property type="match status" value="1"/>
</dbReference>
<name>A0A7R9QTR7_9ACAR</name>
<organism evidence="1">
    <name type="scientific">Oppiella nova</name>
    <dbReference type="NCBI Taxonomy" id="334625"/>
    <lineage>
        <taxon>Eukaryota</taxon>
        <taxon>Metazoa</taxon>
        <taxon>Ecdysozoa</taxon>
        <taxon>Arthropoda</taxon>
        <taxon>Chelicerata</taxon>
        <taxon>Arachnida</taxon>
        <taxon>Acari</taxon>
        <taxon>Acariformes</taxon>
        <taxon>Sarcoptiformes</taxon>
        <taxon>Oribatida</taxon>
        <taxon>Brachypylina</taxon>
        <taxon>Oppioidea</taxon>
        <taxon>Oppiidae</taxon>
        <taxon>Oppiella</taxon>
    </lineage>
</organism>
<keyword evidence="2" id="KW-1185">Reference proteome</keyword>
<dbReference type="Proteomes" id="UP000728032">
    <property type="component" value="Unassembled WGS sequence"/>
</dbReference>
<accession>A0A7R9QTR7</accession>